<comment type="subcellular location">
    <subcellularLocation>
        <location evidence="1">Periplasm</location>
    </subcellularLocation>
</comment>
<keyword evidence="3" id="KW-0574">Periplasm</keyword>
<dbReference type="Gene3D" id="2.70.98.70">
    <property type="match status" value="1"/>
</dbReference>
<sequence>MQREAAMMTGIEVLTVRYLEPGERAKLRVRACRQPGVYIEGAAATVSATSADPTVLRVEGDELVGAAVGRATVTVVAAAEDGTTCEERLEIEVVAGAARSGRETAPHPRVLFTEEERLRLKARVAAPETAPPGVDVARIWRELREEGEAYLRETGFRVTYLNAPDVIDVSYPLRQPAPLPNPAGYVDYPFWTMYSRRIEERLVTLSTLYGVTEDDRYAAKVRSMLLDLAAYERWYEFPRRGAEGNLSNAHFTIGVASAYDAVYGTLSEEERSVVRTAILEKGLRPMAIDFGNDDQHNIIVAKQVAMMIAALAIVDEEPAAGKYIERTYDYIRTYLDQRVDSDETEGLMYNNIAAKHLAQAAVALKKACGDASLIEHRFLTEVVPEQFFYFQAAGGEATFATLSDCHPKLDLSYIMSLLAENASNAAAMWYVTTYEPAKQPLLLNLSRGTTPAAPDDYFRGRESKAFPRIGWAAFRSGWGAKDHMLGFTSSPSAKGHNHLDQNHFVMNVAGEWLIRDPGYQDYRPGPKNEFTDGSVGHNVLLINGRGQSRRGGGRLDAWLTSPSFDYGRGDATDSYEGSLRRWKRSVLHVDKSYYLVIDDIALNDPSDRAELLLHGTPDIEQGGEKLAVGAMLDAAAPYAFRGERAAVRVAGWTSAPADAAVTAYAGAEEYGPYVTYRLSADAAGEAIAVALLEPCPDGVDAAPERELRVEARDGGLLVAVDGADRIVVAGPGRRVGAAGGGGGDPAETIRLDGALGRVRGAANGAWPAAVALADGTRLALGERTLLAASSPANAAATYEAAAAELAASLPQAATIDVALPFAPASCVLLGTGEALPFAFRPEDGVATIELPAGEHRATWRAAE</sequence>
<keyword evidence="2" id="KW-0732">Signal</keyword>
<dbReference type="GO" id="GO:0016829">
    <property type="term" value="F:lyase activity"/>
    <property type="evidence" value="ECO:0007669"/>
    <property type="project" value="UniProtKB-KW"/>
</dbReference>
<dbReference type="InterPro" id="IPR008929">
    <property type="entry name" value="Chondroitin_lyas"/>
</dbReference>
<dbReference type="RefSeq" id="WP_138194302.1">
    <property type="nucleotide sequence ID" value="NZ_VCIW01000006.1"/>
</dbReference>
<organism evidence="6 7">
    <name type="scientific">Paenibacillus antri</name>
    <dbReference type="NCBI Taxonomy" id="2582848"/>
    <lineage>
        <taxon>Bacteria</taxon>
        <taxon>Bacillati</taxon>
        <taxon>Bacillota</taxon>
        <taxon>Bacilli</taxon>
        <taxon>Bacillales</taxon>
        <taxon>Paenibacillaceae</taxon>
        <taxon>Paenibacillus</taxon>
    </lineage>
</organism>
<evidence type="ECO:0000313" key="6">
    <source>
        <dbReference type="EMBL" id="TLS52058.1"/>
    </source>
</evidence>
<keyword evidence="7" id="KW-1185">Reference proteome</keyword>
<dbReference type="Pfam" id="PF07940">
    <property type="entry name" value="Hepar_II_III_C"/>
    <property type="match status" value="1"/>
</dbReference>
<evidence type="ECO:0000313" key="7">
    <source>
        <dbReference type="Proteomes" id="UP000309676"/>
    </source>
</evidence>
<gene>
    <name evidence="6" type="ORF">FE782_11865</name>
</gene>
<dbReference type="GO" id="GO:0042597">
    <property type="term" value="C:periplasmic space"/>
    <property type="evidence" value="ECO:0007669"/>
    <property type="project" value="UniProtKB-SubCell"/>
</dbReference>
<evidence type="ECO:0000259" key="5">
    <source>
        <dbReference type="Pfam" id="PF07940"/>
    </source>
</evidence>
<protein>
    <submittedName>
        <fullName evidence="6">Heparinase</fullName>
    </submittedName>
</protein>
<evidence type="ECO:0000256" key="1">
    <source>
        <dbReference type="ARBA" id="ARBA00004418"/>
    </source>
</evidence>
<evidence type="ECO:0000256" key="2">
    <source>
        <dbReference type="ARBA" id="ARBA00022729"/>
    </source>
</evidence>
<evidence type="ECO:0000256" key="3">
    <source>
        <dbReference type="ARBA" id="ARBA00022764"/>
    </source>
</evidence>
<proteinExistence type="predicted"/>
<dbReference type="Proteomes" id="UP000309676">
    <property type="component" value="Unassembled WGS sequence"/>
</dbReference>
<dbReference type="EMBL" id="VCIW01000006">
    <property type="protein sequence ID" value="TLS52058.1"/>
    <property type="molecule type" value="Genomic_DNA"/>
</dbReference>
<feature type="domain" description="Heparinase II/III-like C-terminal" evidence="5">
    <location>
        <begin position="460"/>
        <end position="628"/>
    </location>
</feature>
<dbReference type="OrthoDB" id="2532982at2"/>
<dbReference type="PANTHER" id="PTHR39210:SF1">
    <property type="entry name" value="HEPARIN-SULFATE LYASE"/>
    <property type="match status" value="1"/>
</dbReference>
<evidence type="ECO:0000256" key="4">
    <source>
        <dbReference type="ARBA" id="ARBA00023239"/>
    </source>
</evidence>
<comment type="caution">
    <text evidence="6">The sequence shown here is derived from an EMBL/GenBank/DDBJ whole genome shotgun (WGS) entry which is preliminary data.</text>
</comment>
<keyword evidence="4" id="KW-0456">Lyase</keyword>
<accession>A0A5R9GFB5</accession>
<dbReference type="InterPro" id="IPR012480">
    <property type="entry name" value="Hepar_II_III_C"/>
</dbReference>
<dbReference type="AlphaFoldDB" id="A0A5R9GFB5"/>
<dbReference type="Gene3D" id="1.50.10.100">
    <property type="entry name" value="Chondroitin AC/alginate lyase"/>
    <property type="match status" value="1"/>
</dbReference>
<dbReference type="PANTHER" id="PTHR39210">
    <property type="entry name" value="HEPARIN-SULFATE LYASE"/>
    <property type="match status" value="1"/>
</dbReference>
<dbReference type="SUPFAM" id="SSF48230">
    <property type="entry name" value="Chondroitin AC/alginate lyase"/>
    <property type="match status" value="1"/>
</dbReference>
<name>A0A5R9GFB5_9BACL</name>
<reference evidence="6 7" key="1">
    <citation type="submission" date="2019-05" db="EMBL/GenBank/DDBJ databases">
        <authorList>
            <person name="Narsing Rao M.P."/>
            <person name="Li W.J."/>
        </authorList>
    </citation>
    <scope>NUCLEOTIDE SEQUENCE [LARGE SCALE GENOMIC DNA]</scope>
    <source>
        <strain evidence="6 7">SYSU_K30003</strain>
    </source>
</reference>